<name>A0A8H5CBQ4_9AGAR</name>
<comment type="caution">
    <text evidence="2">The sequence shown here is derived from an EMBL/GenBank/DDBJ whole genome shotgun (WGS) entry which is preliminary data.</text>
</comment>
<dbReference type="InterPro" id="IPR051712">
    <property type="entry name" value="ARTD-AVP"/>
</dbReference>
<dbReference type="PANTHER" id="PTHR45740">
    <property type="entry name" value="POLY [ADP-RIBOSE] POLYMERASE"/>
    <property type="match status" value="1"/>
</dbReference>
<proteinExistence type="predicted"/>
<sequence length="592" mass="66864">MPMFYLHYRSAKEVHGFFGKHRGVVITTMGGRALVSKLTQNAYPQVTQIFRESRGKIKWISFGPRGQYIIYTEKTTHSNCWFINKYDVYLRSVSFGAGGAWVVVEGNGHVRCHGLDPNIIYALKKKPVRAAQLSQSSPLFYFIEYADGEIQCNLPESWRHNIREIQEMAICHSEPSYRHEIWTPPQTVFAFGHKSDMFLVTYAWGGRHYRRNIESRAINKAVEEYGIASAFSPGFSLGENSSCFIKKGDSTWLSPLTRQTYPIVWDVWSSGVPINWVAFGPHGRYIADTKFRVYTSRSNDILGEYDRNPVSLRCASFGYGGSWVIVDHSGNVRSHGLVAGVLKKIAAGNVRNIQLSITEEKHCYVEYTDCSIDFTLPEDWHVHVANVIGVSLLGPFKPLAFSGFPLLHRIDQSEAEFFSVSSQFSMHWTYRCPKLYSIYKISPSSHSQEYRYQAYSKRIGNEQKLWHGTARLCNLGNDGLENAEPCSNYKCSLCQIIKDGYSTRRAQPTAMYGRGIYTSKTSTKASGYCSGSGLKAVLLNNVALGNIFGTDEACKSITPPIGYDSVQSVKKYDITCVYDDDAIQPVYLILYE</sequence>
<dbReference type="GO" id="GO:0003950">
    <property type="term" value="F:NAD+ poly-ADP-ribosyltransferase activity"/>
    <property type="evidence" value="ECO:0007669"/>
    <property type="project" value="InterPro"/>
</dbReference>
<dbReference type="PANTHER" id="PTHR45740:SF2">
    <property type="entry name" value="POLY [ADP-RIBOSE] POLYMERASE"/>
    <property type="match status" value="1"/>
</dbReference>
<dbReference type="EMBL" id="JAACJM010000191">
    <property type="protein sequence ID" value="KAF5338809.1"/>
    <property type="molecule type" value="Genomic_DNA"/>
</dbReference>
<dbReference type="Pfam" id="PF00644">
    <property type="entry name" value="PARP"/>
    <property type="match status" value="1"/>
</dbReference>
<dbReference type="GO" id="GO:0005634">
    <property type="term" value="C:nucleus"/>
    <property type="evidence" value="ECO:0007669"/>
    <property type="project" value="TreeGrafter"/>
</dbReference>
<evidence type="ECO:0000313" key="3">
    <source>
        <dbReference type="Proteomes" id="UP000559256"/>
    </source>
</evidence>
<evidence type="ECO:0000259" key="1">
    <source>
        <dbReference type="Pfam" id="PF00644"/>
    </source>
</evidence>
<accession>A0A8H5CBQ4</accession>
<dbReference type="Proteomes" id="UP000559256">
    <property type="component" value="Unassembled WGS sequence"/>
</dbReference>
<dbReference type="InterPro" id="IPR012317">
    <property type="entry name" value="Poly(ADP-ribose)pol_cat_dom"/>
</dbReference>
<organism evidence="2 3">
    <name type="scientific">Tetrapyrgos nigripes</name>
    <dbReference type="NCBI Taxonomy" id="182062"/>
    <lineage>
        <taxon>Eukaryota</taxon>
        <taxon>Fungi</taxon>
        <taxon>Dikarya</taxon>
        <taxon>Basidiomycota</taxon>
        <taxon>Agaricomycotina</taxon>
        <taxon>Agaricomycetes</taxon>
        <taxon>Agaricomycetidae</taxon>
        <taxon>Agaricales</taxon>
        <taxon>Marasmiineae</taxon>
        <taxon>Marasmiaceae</taxon>
        <taxon>Tetrapyrgos</taxon>
    </lineage>
</organism>
<protein>
    <recommendedName>
        <fullName evidence="1">PARP catalytic domain-containing protein</fullName>
    </recommendedName>
</protein>
<keyword evidence="3" id="KW-1185">Reference proteome</keyword>
<gene>
    <name evidence="2" type="ORF">D9758_012063</name>
</gene>
<dbReference type="AlphaFoldDB" id="A0A8H5CBQ4"/>
<evidence type="ECO:0000313" key="2">
    <source>
        <dbReference type="EMBL" id="KAF5338809.1"/>
    </source>
</evidence>
<reference evidence="2 3" key="1">
    <citation type="journal article" date="2020" name="ISME J.">
        <title>Uncovering the hidden diversity of litter-decomposition mechanisms in mushroom-forming fungi.</title>
        <authorList>
            <person name="Floudas D."/>
            <person name="Bentzer J."/>
            <person name="Ahren D."/>
            <person name="Johansson T."/>
            <person name="Persson P."/>
            <person name="Tunlid A."/>
        </authorList>
    </citation>
    <scope>NUCLEOTIDE SEQUENCE [LARGE SCALE GENOMIC DNA]</scope>
    <source>
        <strain evidence="2 3">CBS 291.85</strain>
    </source>
</reference>
<dbReference type="OrthoDB" id="9514740at2759"/>
<feature type="domain" description="PARP catalytic" evidence="1">
    <location>
        <begin position="495"/>
        <end position="574"/>
    </location>
</feature>
<dbReference type="Gene3D" id="3.90.228.10">
    <property type="match status" value="1"/>
</dbReference>
<dbReference type="SUPFAM" id="SSF56399">
    <property type="entry name" value="ADP-ribosylation"/>
    <property type="match status" value="1"/>
</dbReference>
<dbReference type="GO" id="GO:1990404">
    <property type="term" value="F:NAD+-protein mono-ADP-ribosyltransferase activity"/>
    <property type="evidence" value="ECO:0007669"/>
    <property type="project" value="TreeGrafter"/>
</dbReference>